<dbReference type="SUPFAM" id="SSF88946">
    <property type="entry name" value="Sigma2 domain of RNA polymerase sigma factors"/>
    <property type="match status" value="1"/>
</dbReference>
<evidence type="ECO:0000313" key="7">
    <source>
        <dbReference type="EMBL" id="MBO1363453.1"/>
    </source>
</evidence>
<accession>A0ABS3M5J9</accession>
<proteinExistence type="inferred from homology"/>
<dbReference type="RefSeq" id="WP_107581416.1">
    <property type="nucleotide sequence ID" value="NZ_JAERMS010000016.1"/>
</dbReference>
<organism evidence="7 8">
    <name type="scientific">Prevotella illustrans</name>
    <dbReference type="NCBI Taxonomy" id="2800387"/>
    <lineage>
        <taxon>Bacteria</taxon>
        <taxon>Pseudomonadati</taxon>
        <taxon>Bacteroidota</taxon>
        <taxon>Bacteroidia</taxon>
        <taxon>Bacteroidales</taxon>
        <taxon>Prevotellaceae</taxon>
        <taxon>Prevotella</taxon>
    </lineage>
</organism>
<dbReference type="EMBL" id="JAERMS010000016">
    <property type="protein sequence ID" value="MBO1363453.1"/>
    <property type="molecule type" value="Genomic_DNA"/>
</dbReference>
<evidence type="ECO:0000259" key="6">
    <source>
        <dbReference type="Pfam" id="PF08281"/>
    </source>
</evidence>
<dbReference type="NCBIfam" id="TIGR02985">
    <property type="entry name" value="Sig70_bacteroi1"/>
    <property type="match status" value="1"/>
</dbReference>
<dbReference type="Pfam" id="PF04542">
    <property type="entry name" value="Sigma70_r2"/>
    <property type="match status" value="1"/>
</dbReference>
<dbReference type="PANTHER" id="PTHR43133">
    <property type="entry name" value="RNA POLYMERASE ECF-TYPE SIGMA FACTO"/>
    <property type="match status" value="1"/>
</dbReference>
<dbReference type="InterPro" id="IPR013249">
    <property type="entry name" value="RNA_pol_sigma70_r4_t2"/>
</dbReference>
<dbReference type="InterPro" id="IPR014284">
    <property type="entry name" value="RNA_pol_sigma-70_dom"/>
</dbReference>
<feature type="domain" description="RNA polymerase sigma factor 70 region 4 type 2" evidence="6">
    <location>
        <begin position="124"/>
        <end position="172"/>
    </location>
</feature>
<keyword evidence="8" id="KW-1185">Reference proteome</keyword>
<reference evidence="7 8" key="1">
    <citation type="submission" date="2021-01" db="EMBL/GenBank/DDBJ databases">
        <title>Prevotella A2931 sp. nov.</title>
        <authorList>
            <person name="Buhl M."/>
            <person name="Oberhettinger P."/>
        </authorList>
    </citation>
    <scope>NUCLEOTIDE SEQUENCE [LARGE SCALE GENOMIC DNA]</scope>
    <source>
        <strain evidence="7 8">A2931</strain>
    </source>
</reference>
<dbReference type="PANTHER" id="PTHR43133:SF46">
    <property type="entry name" value="RNA POLYMERASE SIGMA-70 FACTOR ECF SUBFAMILY"/>
    <property type="match status" value="1"/>
</dbReference>
<dbReference type="NCBIfam" id="TIGR02937">
    <property type="entry name" value="sigma70-ECF"/>
    <property type="match status" value="1"/>
</dbReference>
<dbReference type="InterPro" id="IPR013325">
    <property type="entry name" value="RNA_pol_sigma_r2"/>
</dbReference>
<evidence type="ECO:0000313" key="8">
    <source>
        <dbReference type="Proteomes" id="UP000664265"/>
    </source>
</evidence>
<dbReference type="InterPro" id="IPR036388">
    <property type="entry name" value="WH-like_DNA-bd_sf"/>
</dbReference>
<dbReference type="Proteomes" id="UP000664265">
    <property type="component" value="Unassembled WGS sequence"/>
</dbReference>
<protein>
    <submittedName>
        <fullName evidence="7">RNA polymerase sigma-70 factor</fullName>
    </submittedName>
</protein>
<evidence type="ECO:0000259" key="5">
    <source>
        <dbReference type="Pfam" id="PF04542"/>
    </source>
</evidence>
<evidence type="ECO:0000256" key="3">
    <source>
        <dbReference type="ARBA" id="ARBA00023082"/>
    </source>
</evidence>
<comment type="similarity">
    <text evidence="1">Belongs to the sigma-70 factor family. ECF subfamily.</text>
</comment>
<comment type="caution">
    <text evidence="7">The sequence shown here is derived from an EMBL/GenBank/DDBJ whole genome shotgun (WGS) entry which is preliminary data.</text>
</comment>
<dbReference type="InterPro" id="IPR014327">
    <property type="entry name" value="RNA_pol_sigma70_bacteroid"/>
</dbReference>
<dbReference type="InterPro" id="IPR007627">
    <property type="entry name" value="RNA_pol_sigma70_r2"/>
</dbReference>
<dbReference type="Pfam" id="PF08281">
    <property type="entry name" value="Sigma70_r4_2"/>
    <property type="match status" value="1"/>
</dbReference>
<evidence type="ECO:0000256" key="1">
    <source>
        <dbReference type="ARBA" id="ARBA00010641"/>
    </source>
</evidence>
<dbReference type="InterPro" id="IPR013324">
    <property type="entry name" value="RNA_pol_sigma_r3/r4-like"/>
</dbReference>
<evidence type="ECO:0000256" key="2">
    <source>
        <dbReference type="ARBA" id="ARBA00023015"/>
    </source>
</evidence>
<dbReference type="InterPro" id="IPR039425">
    <property type="entry name" value="RNA_pol_sigma-70-like"/>
</dbReference>
<dbReference type="SUPFAM" id="SSF88659">
    <property type="entry name" value="Sigma3 and sigma4 domains of RNA polymerase sigma factors"/>
    <property type="match status" value="1"/>
</dbReference>
<dbReference type="Gene3D" id="1.10.1740.10">
    <property type="match status" value="1"/>
</dbReference>
<keyword evidence="4" id="KW-0804">Transcription</keyword>
<keyword evidence="2" id="KW-0805">Transcription regulation</keyword>
<sequence>MNEIIIRRIRQGDEKAFEAVYREYYPLLCRFGMQLLHNAELVEEVVDDVFFALWERRSEIDIQSLKAYLLKAVRNKSLNELNSLGHRQRQMTGRIDMGDRLDFISSLFDDAHPLEQLLVREAEERLSQIVDSLPEEDRRVFMMQRTEGKTYAEIAMELGISVNTVKYHMKKTIRLLSDAMGRCLLLLLLIK</sequence>
<feature type="domain" description="RNA polymerase sigma-70 region 2" evidence="5">
    <location>
        <begin position="21"/>
        <end position="83"/>
    </location>
</feature>
<evidence type="ECO:0000256" key="4">
    <source>
        <dbReference type="ARBA" id="ARBA00023163"/>
    </source>
</evidence>
<name>A0ABS3M5J9_9BACT</name>
<gene>
    <name evidence="7" type="ORF">JHU38_06640</name>
</gene>
<keyword evidence="3" id="KW-0731">Sigma factor</keyword>
<dbReference type="Gene3D" id="1.10.10.10">
    <property type="entry name" value="Winged helix-like DNA-binding domain superfamily/Winged helix DNA-binding domain"/>
    <property type="match status" value="1"/>
</dbReference>
<dbReference type="CDD" id="cd06171">
    <property type="entry name" value="Sigma70_r4"/>
    <property type="match status" value="1"/>
</dbReference>